<reference evidence="7 8" key="1">
    <citation type="journal article" date="2014" name="Int. J. Syst. Evol. Microbiol.">
        <title>Celeribacter indicus sp. nov., a polycyclic aromatic hydrocarbon-degrading bacterium from deep-sea sediment and reclassification of Huaishuia halophila as Celeribacter halophilus comb. nov.</title>
        <authorList>
            <person name="Lai Q."/>
            <person name="Cao J."/>
            <person name="Yuan J."/>
            <person name="Li F."/>
            <person name="Shao Z."/>
        </authorList>
    </citation>
    <scope>NUCLEOTIDE SEQUENCE [LARGE SCALE GENOMIC DNA]</scope>
    <source>
        <strain evidence="7">P73</strain>
    </source>
</reference>
<comment type="cofactor">
    <cofactor evidence="5">
        <name>Zn(2+)</name>
        <dbReference type="ChEBI" id="CHEBI:29105"/>
    </cofactor>
    <text evidence="5">Binds 1 zinc ion per subunit.</text>
</comment>
<evidence type="ECO:0000256" key="4">
    <source>
        <dbReference type="ARBA" id="ARBA00023080"/>
    </source>
</evidence>
<dbReference type="GO" id="GO:0006146">
    <property type="term" value="P:adenine catabolic process"/>
    <property type="evidence" value="ECO:0007669"/>
    <property type="project" value="UniProtKB-UniRule"/>
</dbReference>
<keyword evidence="2 5" id="KW-0378">Hydrolase</keyword>
<dbReference type="STRING" id="1208324.P73_2133"/>
<keyword evidence="3 5" id="KW-0862">Zinc</keyword>
<dbReference type="SUPFAM" id="SSF51556">
    <property type="entry name" value="Metallo-dependent hydrolases"/>
    <property type="match status" value="1"/>
</dbReference>
<feature type="active site" description="Proton donor" evidence="5">
    <location>
        <position position="196"/>
    </location>
</feature>
<dbReference type="Pfam" id="PF00962">
    <property type="entry name" value="A_deaminase"/>
    <property type="match status" value="1"/>
</dbReference>
<feature type="site" description="Important for catalytic activity" evidence="5">
    <location>
        <position position="217"/>
    </location>
</feature>
<dbReference type="PANTHER" id="PTHR43114">
    <property type="entry name" value="ADENINE DEAMINASE"/>
    <property type="match status" value="1"/>
</dbReference>
<dbReference type="OrthoDB" id="105475at2"/>
<dbReference type="PANTHER" id="PTHR43114:SF6">
    <property type="entry name" value="ADENINE DEAMINASE"/>
    <property type="match status" value="1"/>
</dbReference>
<dbReference type="GO" id="GO:0043103">
    <property type="term" value="P:hypoxanthine salvage"/>
    <property type="evidence" value="ECO:0007669"/>
    <property type="project" value="UniProtKB-UniRule"/>
</dbReference>
<evidence type="ECO:0000313" key="8">
    <source>
        <dbReference type="Proteomes" id="UP000031521"/>
    </source>
</evidence>
<feature type="binding site" evidence="5">
    <location>
        <position position="274"/>
    </location>
    <ligand>
        <name>Zn(2+)</name>
        <dbReference type="ChEBI" id="CHEBI:29105"/>
        <note>catalytic</note>
    </ligand>
</feature>
<organism evidence="7 8">
    <name type="scientific">Celeribacter indicus</name>
    <dbReference type="NCBI Taxonomy" id="1208324"/>
    <lineage>
        <taxon>Bacteria</taxon>
        <taxon>Pseudomonadati</taxon>
        <taxon>Pseudomonadota</taxon>
        <taxon>Alphaproteobacteria</taxon>
        <taxon>Rhodobacterales</taxon>
        <taxon>Roseobacteraceae</taxon>
        <taxon>Celeribacter</taxon>
    </lineage>
</organism>
<dbReference type="KEGG" id="cid:P73_2133"/>
<gene>
    <name evidence="7" type="ORF">P73_2133</name>
</gene>
<dbReference type="RefSeq" id="WP_043869557.1">
    <property type="nucleotide sequence ID" value="NZ_CP004393.1"/>
</dbReference>
<dbReference type="InterPro" id="IPR006330">
    <property type="entry name" value="Ado/ade_deaminase"/>
</dbReference>
<comment type="similarity">
    <text evidence="5">Belongs to the metallo-dependent hydrolases superfamily. Adenosine and AMP deaminases family. Adenine deaminase type 2 subfamily.</text>
</comment>
<feature type="binding site" evidence="5">
    <location>
        <position position="193"/>
    </location>
    <ligand>
        <name>Zn(2+)</name>
        <dbReference type="ChEBI" id="CHEBI:29105"/>
        <note>catalytic</note>
    </ligand>
</feature>
<protein>
    <recommendedName>
        <fullName evidence="5">Adenine deaminase</fullName>
        <shortName evidence="5">ADE</shortName>
        <ecNumber evidence="5">3.5.4.2</ecNumber>
    </recommendedName>
    <alternativeName>
        <fullName evidence="5">Adenine aminohydrolase</fullName>
        <shortName evidence="5">AAH</shortName>
    </alternativeName>
</protein>
<feature type="domain" description="Adenosine deaminase" evidence="6">
    <location>
        <begin position="8"/>
        <end position="327"/>
    </location>
</feature>
<dbReference type="CDD" id="cd01320">
    <property type="entry name" value="ADA"/>
    <property type="match status" value="1"/>
</dbReference>
<dbReference type="HOGENOM" id="CLU_039228_7_0_5"/>
<evidence type="ECO:0000259" key="6">
    <source>
        <dbReference type="Pfam" id="PF00962"/>
    </source>
</evidence>
<dbReference type="GO" id="GO:0000034">
    <property type="term" value="F:adenine deaminase activity"/>
    <property type="evidence" value="ECO:0007669"/>
    <property type="project" value="UniProtKB-UniRule"/>
</dbReference>
<dbReference type="InterPro" id="IPR032466">
    <property type="entry name" value="Metal_Hydrolase"/>
</dbReference>
<evidence type="ECO:0000256" key="1">
    <source>
        <dbReference type="ARBA" id="ARBA00022723"/>
    </source>
</evidence>
<evidence type="ECO:0000256" key="3">
    <source>
        <dbReference type="ARBA" id="ARBA00022833"/>
    </source>
</evidence>
<keyword evidence="4 5" id="KW-0546">Nucleotide metabolism</keyword>
<feature type="binding site" evidence="5">
    <location>
        <position position="275"/>
    </location>
    <ligand>
        <name>substrate</name>
    </ligand>
</feature>
<feature type="binding site" evidence="5">
    <location>
        <position position="15"/>
    </location>
    <ligand>
        <name>Zn(2+)</name>
        <dbReference type="ChEBI" id="CHEBI:29105"/>
        <note>catalytic</note>
    </ligand>
</feature>
<dbReference type="AlphaFoldDB" id="A0A0B5DTT7"/>
<sequence>MIDVSTLPKAELHMHIEGSLEPEMMIALARRNGVKIRFDTPEEVAAACEFDNLQTFLDLYYAGLTVMRTEEDYFEVTHAYLKKAHEDAVRRVELYFSPQAHVRREIPVPTMMAGIAAAFDAGKRDFGIDSALVWGLQRQYSEEEALQTLDLARGYEDRIVALGMGGPEVGNPPSKFRRVYAEAKARGWKTSIHAGEEGPPAYIREALELLDVDRIDHGVRAWEDPALVAELAARGTCLTVCPLSNVRLRVYDRMEDHPVAALLRAGVRVTVNSDDPPYFGGYVNENYRACQEALSLTDAETVQLLRNSFTGCFLPEAQISAYLSELDGAVAAARAGAR</sequence>
<feature type="binding site" evidence="5">
    <location>
        <position position="13"/>
    </location>
    <ligand>
        <name>Zn(2+)</name>
        <dbReference type="ChEBI" id="CHEBI:29105"/>
        <note>catalytic</note>
    </ligand>
</feature>
<dbReference type="InterPro" id="IPR001365">
    <property type="entry name" value="A_deaminase_dom"/>
</dbReference>
<comment type="catalytic activity">
    <reaction evidence="5">
        <text>adenine + H2O + H(+) = hypoxanthine + NH4(+)</text>
        <dbReference type="Rhea" id="RHEA:23688"/>
        <dbReference type="ChEBI" id="CHEBI:15377"/>
        <dbReference type="ChEBI" id="CHEBI:15378"/>
        <dbReference type="ChEBI" id="CHEBI:16708"/>
        <dbReference type="ChEBI" id="CHEBI:17368"/>
        <dbReference type="ChEBI" id="CHEBI:28938"/>
        <dbReference type="EC" id="3.5.4.2"/>
    </reaction>
</comment>
<dbReference type="HAMAP" id="MF_01962">
    <property type="entry name" value="Adenine_deaminase"/>
    <property type="match status" value="1"/>
</dbReference>
<dbReference type="Proteomes" id="UP000031521">
    <property type="component" value="Chromosome"/>
</dbReference>
<dbReference type="GO" id="GO:0008270">
    <property type="term" value="F:zinc ion binding"/>
    <property type="evidence" value="ECO:0007669"/>
    <property type="project" value="UniProtKB-UniRule"/>
</dbReference>
<keyword evidence="8" id="KW-1185">Reference proteome</keyword>
<dbReference type="NCBIfam" id="NF006850">
    <property type="entry name" value="PRK09358.1-6"/>
    <property type="match status" value="1"/>
</dbReference>
<dbReference type="EC" id="3.5.4.2" evidence="5"/>
<comment type="function">
    <text evidence="5">Catalyzes the hydrolytic deamination of adenine to hypoxanthine. Plays an important role in the purine salvage pathway and in nitrogen catabolism.</text>
</comment>
<keyword evidence="1 5" id="KW-0479">Metal-binding</keyword>
<name>A0A0B5DTT7_9RHOB</name>
<proteinExistence type="inferred from homology"/>
<dbReference type="GO" id="GO:0009117">
    <property type="term" value="P:nucleotide metabolic process"/>
    <property type="evidence" value="ECO:0007669"/>
    <property type="project" value="UniProtKB-KW"/>
</dbReference>
<evidence type="ECO:0000313" key="7">
    <source>
        <dbReference type="EMBL" id="AJE46848.1"/>
    </source>
</evidence>
<accession>A0A0B5DTT7</accession>
<dbReference type="EMBL" id="CP004393">
    <property type="protein sequence ID" value="AJE46848.1"/>
    <property type="molecule type" value="Genomic_DNA"/>
</dbReference>
<evidence type="ECO:0000256" key="2">
    <source>
        <dbReference type="ARBA" id="ARBA00022801"/>
    </source>
</evidence>
<dbReference type="InterPro" id="IPR028892">
    <property type="entry name" value="ADE"/>
</dbReference>
<dbReference type="Gene3D" id="3.20.20.140">
    <property type="entry name" value="Metal-dependent hydrolases"/>
    <property type="match status" value="1"/>
</dbReference>
<dbReference type="GO" id="GO:0005829">
    <property type="term" value="C:cytosol"/>
    <property type="evidence" value="ECO:0007669"/>
    <property type="project" value="TreeGrafter"/>
</dbReference>
<evidence type="ECO:0000256" key="5">
    <source>
        <dbReference type="HAMAP-Rule" id="MF_01962"/>
    </source>
</evidence>
<dbReference type="NCBIfam" id="TIGR01430">
    <property type="entry name" value="aden_deam"/>
    <property type="match status" value="1"/>
</dbReference>